<sequence length="85" mass="10571">MNYRLEWDIEIGQHIKYLHDLKLEIKSFQEELKQAFENDNILDFSYKTKIMQKAQKFDLDENDYIDLVEDNQFIADEWNRYYKIK</sequence>
<dbReference type="RefSeq" id="WP_104412765.1">
    <property type="nucleotide sequence ID" value="NZ_PTIW01000036.1"/>
</dbReference>
<proteinExistence type="predicted"/>
<dbReference type="Proteomes" id="UP000239861">
    <property type="component" value="Unassembled WGS sequence"/>
</dbReference>
<comment type="caution">
    <text evidence="1">The sequence shown here is derived from an EMBL/GenBank/DDBJ whole genome shotgun (WGS) entry which is preliminary data.</text>
</comment>
<evidence type="ECO:0000313" key="2">
    <source>
        <dbReference type="Proteomes" id="UP000239861"/>
    </source>
</evidence>
<dbReference type="EMBL" id="PTIW01000036">
    <property type="protein sequence ID" value="PPK58676.1"/>
    <property type="molecule type" value="Genomic_DNA"/>
</dbReference>
<accession>A0AB36ZTQ5</accession>
<dbReference type="AlphaFoldDB" id="A0AB36ZTQ5"/>
<name>A0AB36ZTQ5_9BACT</name>
<protein>
    <submittedName>
        <fullName evidence="1">Uncharacterized protein</fullName>
    </submittedName>
</protein>
<reference evidence="1 2" key="1">
    <citation type="submission" date="2018-02" db="EMBL/GenBank/DDBJ databases">
        <title>Subsurface microbial communities from deep shales in Ohio and West Virginia, USA.</title>
        <authorList>
            <person name="Wrighton K."/>
        </authorList>
    </citation>
    <scope>NUCLEOTIDE SEQUENCE [LARGE SCALE GENOMIC DNA]</scope>
    <source>
        <strain evidence="1 2">MARC-MIP3H16</strain>
    </source>
</reference>
<gene>
    <name evidence="1" type="ORF">B0F89_13628</name>
</gene>
<evidence type="ECO:0000313" key="1">
    <source>
        <dbReference type="EMBL" id="PPK58676.1"/>
    </source>
</evidence>
<organism evidence="1 2">
    <name type="scientific">Malaciobacter marinus</name>
    <dbReference type="NCBI Taxonomy" id="505249"/>
    <lineage>
        <taxon>Bacteria</taxon>
        <taxon>Pseudomonadati</taxon>
        <taxon>Campylobacterota</taxon>
        <taxon>Epsilonproteobacteria</taxon>
        <taxon>Campylobacterales</taxon>
        <taxon>Arcobacteraceae</taxon>
        <taxon>Malaciobacter</taxon>
    </lineage>
</organism>